<keyword evidence="3" id="KW-1185">Reference proteome</keyword>
<dbReference type="RefSeq" id="WP_235164472.1">
    <property type="nucleotide sequence ID" value="NZ_CP098805.1"/>
</dbReference>
<sequence>MSGSNNDNKRLTSADYESSEKKADGKQPDLHFPAEFDMILAYREKMKLISEQLKQSDINTHPTNEPLGLILDHEKIQKVMDQKGFHSLVAFFAVEESSNPLSKNTLVIMGVDHEANLLPYDLDHGLFTQAQETWSTSIDKVEDEVRFQEFFRVNRKYHND</sequence>
<dbReference type="Proteomes" id="UP001055420">
    <property type="component" value="Chromosome"/>
</dbReference>
<reference evidence="2" key="1">
    <citation type="submission" date="2022-06" db="EMBL/GenBank/DDBJ databases">
        <title>Novel species in genus Dyadobacter.</title>
        <authorList>
            <person name="Ma C."/>
        </authorList>
    </citation>
    <scope>NUCLEOTIDE SEQUENCE</scope>
    <source>
        <strain evidence="2">CY22</strain>
    </source>
</reference>
<protein>
    <submittedName>
        <fullName evidence="2">Uncharacterized protein</fullName>
    </submittedName>
</protein>
<gene>
    <name evidence="2" type="ORF">NFI80_01555</name>
</gene>
<proteinExistence type="predicted"/>
<evidence type="ECO:0000256" key="1">
    <source>
        <dbReference type="SAM" id="MobiDB-lite"/>
    </source>
</evidence>
<organism evidence="2 3">
    <name type="scientific">Dyadobacter chenhuakuii</name>
    <dbReference type="NCBI Taxonomy" id="2909339"/>
    <lineage>
        <taxon>Bacteria</taxon>
        <taxon>Pseudomonadati</taxon>
        <taxon>Bacteroidota</taxon>
        <taxon>Cytophagia</taxon>
        <taxon>Cytophagales</taxon>
        <taxon>Spirosomataceae</taxon>
        <taxon>Dyadobacter</taxon>
    </lineage>
</organism>
<name>A0ABY4XLV7_9BACT</name>
<accession>A0ABY4XLV7</accession>
<feature type="compositionally biased region" description="Basic and acidic residues" evidence="1">
    <location>
        <begin position="7"/>
        <end position="29"/>
    </location>
</feature>
<evidence type="ECO:0000313" key="2">
    <source>
        <dbReference type="EMBL" id="USJ31431.1"/>
    </source>
</evidence>
<feature type="region of interest" description="Disordered" evidence="1">
    <location>
        <begin position="1"/>
        <end position="29"/>
    </location>
</feature>
<dbReference type="EMBL" id="CP098805">
    <property type="protein sequence ID" value="USJ31431.1"/>
    <property type="molecule type" value="Genomic_DNA"/>
</dbReference>
<evidence type="ECO:0000313" key="3">
    <source>
        <dbReference type="Proteomes" id="UP001055420"/>
    </source>
</evidence>